<proteinExistence type="predicted"/>
<evidence type="ECO:0000313" key="3">
    <source>
        <dbReference type="Proteomes" id="UP000466024"/>
    </source>
</evidence>
<sequence>MNQNATLTTFSHPALASQSWFIDSDTAGVQLYLRNRRRTHIEAFGSERTVMLMHAATYAGDSLFDVAHGETGSFMDFLAMRGYDVYSVDVRGYGGSTRPPEMMAPSDASPPTVSTEIAISDLSRAISHVIERNGLSQLNLIGMSWGGTVAGAYAARVPEHVHKLGLIAPQWIDSRSVSIDTGGELGAYRTVSREAARERWLGAVPDEQREALVPRELVEKWEQITFGADDANPYHVPNGVVQDRRDYWAAGRAYYDPGEITAPTLLIHGEWDRDVPLDTNQAYFRRLTGAAYKRWIEIGQTTHMLILERQRHQAFDGIAAFLDEVLTEN</sequence>
<dbReference type="SUPFAM" id="SSF53474">
    <property type="entry name" value="alpha/beta-Hydrolases"/>
    <property type="match status" value="1"/>
</dbReference>
<keyword evidence="2" id="KW-0378">Hydrolase</keyword>
<dbReference type="GO" id="GO:0016020">
    <property type="term" value="C:membrane"/>
    <property type="evidence" value="ECO:0007669"/>
    <property type="project" value="TreeGrafter"/>
</dbReference>
<comment type="caution">
    <text evidence="2">The sequence shown here is derived from an EMBL/GenBank/DDBJ whole genome shotgun (WGS) entry which is preliminary data.</text>
</comment>
<accession>A0A640WI83</accession>
<evidence type="ECO:0000259" key="1">
    <source>
        <dbReference type="Pfam" id="PF00561"/>
    </source>
</evidence>
<organism evidence="2 3">
    <name type="scientific">Salinicola corii</name>
    <dbReference type="NCBI Taxonomy" id="2606937"/>
    <lineage>
        <taxon>Bacteria</taxon>
        <taxon>Pseudomonadati</taxon>
        <taxon>Pseudomonadota</taxon>
        <taxon>Gammaproteobacteria</taxon>
        <taxon>Oceanospirillales</taxon>
        <taxon>Halomonadaceae</taxon>
        <taxon>Salinicola</taxon>
    </lineage>
</organism>
<dbReference type="AlphaFoldDB" id="A0A640WI83"/>
<protein>
    <submittedName>
        <fullName evidence="2">Alpha/beta hydrolase</fullName>
    </submittedName>
</protein>
<dbReference type="EMBL" id="VTPX01000001">
    <property type="protein sequence ID" value="KAA0020295.1"/>
    <property type="molecule type" value="Genomic_DNA"/>
</dbReference>
<reference evidence="2 3" key="1">
    <citation type="submission" date="2019-08" db="EMBL/GenBank/DDBJ databases">
        <title>Bioinformatics analysis of the strain L3 and L5.</title>
        <authorList>
            <person name="Li X."/>
        </authorList>
    </citation>
    <scope>NUCLEOTIDE SEQUENCE [LARGE SCALE GENOMIC DNA]</scope>
    <source>
        <strain evidence="2 3">L3</strain>
    </source>
</reference>
<dbReference type="InterPro" id="IPR029058">
    <property type="entry name" value="AB_hydrolase_fold"/>
</dbReference>
<keyword evidence="3" id="KW-1185">Reference proteome</keyword>
<gene>
    <name evidence="2" type="ORF">F0A16_00310</name>
</gene>
<dbReference type="Gene3D" id="3.40.50.1820">
    <property type="entry name" value="alpha/beta hydrolase"/>
    <property type="match status" value="1"/>
</dbReference>
<dbReference type="PANTHER" id="PTHR43798:SF33">
    <property type="entry name" value="HYDROLASE, PUTATIVE (AFU_ORTHOLOGUE AFUA_2G14860)-RELATED"/>
    <property type="match status" value="1"/>
</dbReference>
<dbReference type="PANTHER" id="PTHR43798">
    <property type="entry name" value="MONOACYLGLYCEROL LIPASE"/>
    <property type="match status" value="1"/>
</dbReference>
<evidence type="ECO:0000313" key="2">
    <source>
        <dbReference type="EMBL" id="KAA0020295.1"/>
    </source>
</evidence>
<dbReference type="InterPro" id="IPR000073">
    <property type="entry name" value="AB_hydrolase_1"/>
</dbReference>
<feature type="domain" description="AB hydrolase-1" evidence="1">
    <location>
        <begin position="74"/>
        <end position="309"/>
    </location>
</feature>
<dbReference type="InterPro" id="IPR050266">
    <property type="entry name" value="AB_hydrolase_sf"/>
</dbReference>
<dbReference type="Pfam" id="PF00561">
    <property type="entry name" value="Abhydrolase_1"/>
    <property type="match status" value="1"/>
</dbReference>
<name>A0A640WI83_9GAMM</name>
<dbReference type="Proteomes" id="UP000466024">
    <property type="component" value="Unassembled WGS sequence"/>
</dbReference>
<dbReference type="GO" id="GO:0016787">
    <property type="term" value="F:hydrolase activity"/>
    <property type="evidence" value="ECO:0007669"/>
    <property type="project" value="UniProtKB-KW"/>
</dbReference>
<dbReference type="RefSeq" id="WP_149433421.1">
    <property type="nucleotide sequence ID" value="NZ_VTPX01000001.1"/>
</dbReference>